<proteinExistence type="inferred from homology"/>
<dbReference type="SUPFAM" id="SSF51445">
    <property type="entry name" value="(Trans)glycosidases"/>
    <property type="match status" value="1"/>
</dbReference>
<dbReference type="Pfam" id="PF00150">
    <property type="entry name" value="Cellulase"/>
    <property type="match status" value="1"/>
</dbReference>
<keyword evidence="4 13" id="KW-0732">Signal</keyword>
<evidence type="ECO:0000256" key="12">
    <source>
        <dbReference type="RuleBase" id="RU361153"/>
    </source>
</evidence>
<dbReference type="GO" id="GO:0071555">
    <property type="term" value="P:cell wall organization"/>
    <property type="evidence" value="ECO:0007669"/>
    <property type="project" value="UniProtKB-KW"/>
</dbReference>
<sequence length="516" mass="60545">MIVSESSMRNAVLFYLCLIWLLPVSAKQNQTLFHFSPNVDAFYREQELSERRNNSCIMGIPGVKCVNYFNRECFHCSSISRTSDQENQLIIVSKENKKEALQSNNRFFNEHSNKQRSYYNIEKTGPKYNYKRDKVIGVNLGGWLVTEPFITPSLYEAASKDGTEAGTPIDEYNYCLQLGPDISFQRLKHHWETWITEDDFIKIKSYGFNSVRLPIGYWAFAHLIDDPYVFGQEEYLEKSIEWCRNHGLKLWIDLHGIPGSQNGFDNSGRRDHLQWMNPITNYNLGLEVIRYIFEKYGDDQYSDVVIGYQNLNEPLHNVYQPENIIKFDKEAYKLLRQITNNYFVYHDSFLDVEFWEAYLLEPEFIHTVLDHHRYQVFETHLLKYTVDEHLEALKKHVSRYMAVDKLQVIGEWSAALTDCGKWLNGVGRGARYDNTYAGTGVIGECKYSDDPSKLTDQDRDNTRRFIEGQLDLYSKVDGFFFWTYKTESAIEWSMKDLLEIGLFPQPLSDRKYPKIA</sequence>
<dbReference type="KEGG" id="pkz:C5L36_0B06300"/>
<evidence type="ECO:0000256" key="5">
    <source>
        <dbReference type="ARBA" id="ARBA00022801"/>
    </source>
</evidence>
<dbReference type="VEuPathDB" id="FungiDB:C5L36_0B06300"/>
<dbReference type="GeneID" id="40383149"/>
<dbReference type="FunFam" id="3.20.20.80:FF:000033">
    <property type="entry name" value="Glucan 1,3-beta-glucosidase A"/>
    <property type="match status" value="1"/>
</dbReference>
<dbReference type="RefSeq" id="XP_029320861.1">
    <property type="nucleotide sequence ID" value="XM_029465002.1"/>
</dbReference>
<evidence type="ECO:0000256" key="2">
    <source>
        <dbReference type="ARBA" id="ARBA00005641"/>
    </source>
</evidence>
<feature type="signal peptide" evidence="13">
    <location>
        <begin position="1"/>
        <end position="26"/>
    </location>
</feature>
<dbReference type="EC" id="3.2.1.58" evidence="9"/>
<evidence type="ECO:0000256" key="1">
    <source>
        <dbReference type="ARBA" id="ARBA00004613"/>
    </source>
</evidence>
<evidence type="ECO:0000256" key="10">
    <source>
        <dbReference type="ARBA" id="ARBA00041761"/>
    </source>
</evidence>
<keyword evidence="7" id="KW-0961">Cell wall biogenesis/degradation</keyword>
<evidence type="ECO:0000256" key="11">
    <source>
        <dbReference type="ARBA" id="ARBA00073255"/>
    </source>
</evidence>
<gene>
    <name evidence="15" type="ORF">C5L36_0B06300</name>
</gene>
<keyword evidence="5 12" id="KW-0378">Hydrolase</keyword>
<feature type="chain" id="PRO_5015868589" description="Glucan 1,3-beta-glucosidase" evidence="13">
    <location>
        <begin position="27"/>
        <end position="516"/>
    </location>
</feature>
<dbReference type="Proteomes" id="UP000249293">
    <property type="component" value="Chromosome 2"/>
</dbReference>
<feature type="domain" description="Glycoside hydrolase family 5" evidence="14">
    <location>
        <begin position="180"/>
        <end position="415"/>
    </location>
</feature>
<dbReference type="GO" id="GO:0004338">
    <property type="term" value="F:glucan exo-1,3-beta-glucosidase activity"/>
    <property type="evidence" value="ECO:0007669"/>
    <property type="project" value="UniProtKB-EC"/>
</dbReference>
<dbReference type="AlphaFoldDB" id="A0A2U9R249"/>
<keyword evidence="3" id="KW-0964">Secreted</keyword>
<protein>
    <recommendedName>
        <fullName evidence="11">Glucan 1,3-beta-glucosidase</fullName>
        <ecNumber evidence="9">3.2.1.58</ecNumber>
    </recommendedName>
    <alternativeName>
        <fullName evidence="10">Exo-1,3-beta-glucanase</fullName>
    </alternativeName>
</protein>
<dbReference type="PANTHER" id="PTHR31297">
    <property type="entry name" value="GLUCAN ENDO-1,6-BETA-GLUCOSIDASE B"/>
    <property type="match status" value="1"/>
</dbReference>
<dbReference type="STRING" id="4909.A0A2U9R249"/>
<evidence type="ECO:0000256" key="4">
    <source>
        <dbReference type="ARBA" id="ARBA00022729"/>
    </source>
</evidence>
<comment type="similarity">
    <text evidence="2 12">Belongs to the glycosyl hydrolase 5 (cellulase A) family.</text>
</comment>
<dbReference type="GO" id="GO:0009251">
    <property type="term" value="P:glucan catabolic process"/>
    <property type="evidence" value="ECO:0007669"/>
    <property type="project" value="TreeGrafter"/>
</dbReference>
<evidence type="ECO:0000256" key="7">
    <source>
        <dbReference type="ARBA" id="ARBA00023316"/>
    </source>
</evidence>
<organism evidence="15 16">
    <name type="scientific">Pichia kudriavzevii</name>
    <name type="common">Yeast</name>
    <name type="synonym">Issatchenkia orientalis</name>
    <dbReference type="NCBI Taxonomy" id="4909"/>
    <lineage>
        <taxon>Eukaryota</taxon>
        <taxon>Fungi</taxon>
        <taxon>Dikarya</taxon>
        <taxon>Ascomycota</taxon>
        <taxon>Saccharomycotina</taxon>
        <taxon>Pichiomycetes</taxon>
        <taxon>Pichiales</taxon>
        <taxon>Pichiaceae</taxon>
        <taxon>Pichia</taxon>
    </lineage>
</organism>
<dbReference type="InterPro" id="IPR050386">
    <property type="entry name" value="Glycosyl_hydrolase_5"/>
</dbReference>
<dbReference type="EMBL" id="CP028774">
    <property type="protein sequence ID" value="AWU75384.1"/>
    <property type="molecule type" value="Genomic_DNA"/>
</dbReference>
<comment type="subcellular location">
    <subcellularLocation>
        <location evidence="1">Secreted</location>
    </subcellularLocation>
</comment>
<keyword evidence="16" id="KW-1185">Reference proteome</keyword>
<dbReference type="GO" id="GO:0005576">
    <property type="term" value="C:extracellular region"/>
    <property type="evidence" value="ECO:0007669"/>
    <property type="project" value="UniProtKB-SubCell"/>
</dbReference>
<dbReference type="InterPro" id="IPR017853">
    <property type="entry name" value="GH"/>
</dbReference>
<evidence type="ECO:0000256" key="8">
    <source>
        <dbReference type="ARBA" id="ARBA00036824"/>
    </source>
</evidence>
<evidence type="ECO:0000259" key="14">
    <source>
        <dbReference type="Pfam" id="PF00150"/>
    </source>
</evidence>
<dbReference type="GO" id="GO:0009986">
    <property type="term" value="C:cell surface"/>
    <property type="evidence" value="ECO:0007669"/>
    <property type="project" value="TreeGrafter"/>
</dbReference>
<reference evidence="15 16" key="1">
    <citation type="submission" date="2018-06" db="EMBL/GenBank/DDBJ databases">
        <title>Population genomics shows no distinction between pathogenic Candida krusei and environmental Pichia kudriavzevii: One species, four names.</title>
        <authorList>
            <person name="Douglass A.P."/>
            <person name="Offei B."/>
            <person name="Braun-Galleani S."/>
            <person name="Coughlan A.Y."/>
            <person name="Martos A."/>
            <person name="Ortiz-Merino R.A."/>
            <person name="Byrne K.P."/>
            <person name="Wolfe K.H."/>
        </authorList>
    </citation>
    <scope>NUCLEOTIDE SEQUENCE [LARGE SCALE GENOMIC DNA]</scope>
    <source>
        <strain evidence="15 16">CBS573</strain>
    </source>
</reference>
<evidence type="ECO:0000256" key="9">
    <source>
        <dbReference type="ARBA" id="ARBA00038929"/>
    </source>
</evidence>
<dbReference type="Gene3D" id="3.20.20.80">
    <property type="entry name" value="Glycosidases"/>
    <property type="match status" value="1"/>
</dbReference>
<dbReference type="OrthoDB" id="62120at2759"/>
<dbReference type="PANTHER" id="PTHR31297:SF1">
    <property type="entry name" value="GLUCAN 1,3-BETA-GLUCOSIDASE I_II-RELATED"/>
    <property type="match status" value="1"/>
</dbReference>
<dbReference type="InterPro" id="IPR001547">
    <property type="entry name" value="Glyco_hydro_5"/>
</dbReference>
<evidence type="ECO:0000256" key="6">
    <source>
        <dbReference type="ARBA" id="ARBA00023295"/>
    </source>
</evidence>
<name>A0A2U9R249_PICKU</name>
<keyword evidence="6 12" id="KW-0326">Glycosidase</keyword>
<comment type="catalytic activity">
    <reaction evidence="8">
        <text>Successive hydrolysis of beta-D-glucose units from the non-reducing ends of (1-&gt;3)-beta-D-glucans, releasing alpha-glucose.</text>
        <dbReference type="EC" id="3.2.1.58"/>
    </reaction>
</comment>
<evidence type="ECO:0000313" key="15">
    <source>
        <dbReference type="EMBL" id="AWU75384.1"/>
    </source>
</evidence>
<evidence type="ECO:0000313" key="16">
    <source>
        <dbReference type="Proteomes" id="UP000249293"/>
    </source>
</evidence>
<accession>A0A2U9R249</accession>
<evidence type="ECO:0000256" key="13">
    <source>
        <dbReference type="SAM" id="SignalP"/>
    </source>
</evidence>
<evidence type="ECO:0000256" key="3">
    <source>
        <dbReference type="ARBA" id="ARBA00022525"/>
    </source>
</evidence>